<comment type="caution">
    <text evidence="3">The sequence shown here is derived from an EMBL/GenBank/DDBJ whole genome shotgun (WGS) entry which is preliminary data.</text>
</comment>
<organism evidence="3 4">
    <name type="scientific">Rudaeicoccus suwonensis</name>
    <dbReference type="NCBI Taxonomy" id="657409"/>
    <lineage>
        <taxon>Bacteria</taxon>
        <taxon>Bacillati</taxon>
        <taxon>Actinomycetota</taxon>
        <taxon>Actinomycetes</taxon>
        <taxon>Micrococcales</taxon>
        <taxon>Dermacoccaceae</taxon>
        <taxon>Rudaeicoccus</taxon>
    </lineage>
</organism>
<sequence length="161" mass="17481">MVAIGRRTARRARAHSGVEPAARAGRTPRGARVPCAVTTLPRVSSIEDLVGAWLSIPELGDRLGLPQRQARKLVEEGVVLSARVGPNLARCIPADFVEDDHFLPGLEGTITVLRDAHLSDDDALLWLFTPDETLPIVGSPITMLQAHRKAEVRKRAAELAF</sequence>
<gene>
    <name evidence="3" type="ORF">BKA23_1831</name>
</gene>
<reference evidence="3 4" key="1">
    <citation type="submission" date="2019-06" db="EMBL/GenBank/DDBJ databases">
        <title>Sequencing the genomes of 1000 actinobacteria strains.</title>
        <authorList>
            <person name="Klenk H.-P."/>
        </authorList>
    </citation>
    <scope>NUCLEOTIDE SEQUENCE [LARGE SCALE GENOMIC DNA]</scope>
    <source>
        <strain evidence="3 4">DSM 19560</strain>
    </source>
</reference>
<evidence type="ECO:0000313" key="4">
    <source>
        <dbReference type="Proteomes" id="UP000318297"/>
    </source>
</evidence>
<feature type="domain" description="Rv2175c C-terminal" evidence="2">
    <location>
        <begin position="105"/>
        <end position="160"/>
    </location>
</feature>
<proteinExistence type="predicted"/>
<name>A0A561EBL6_9MICO</name>
<dbReference type="AlphaFoldDB" id="A0A561EBL6"/>
<dbReference type="Pfam" id="PF18367">
    <property type="entry name" value="Rv2175c_C"/>
    <property type="match status" value="1"/>
</dbReference>
<evidence type="ECO:0000313" key="3">
    <source>
        <dbReference type="EMBL" id="TWE13003.1"/>
    </source>
</evidence>
<dbReference type="EMBL" id="VIVQ01000001">
    <property type="protein sequence ID" value="TWE13003.1"/>
    <property type="molecule type" value="Genomic_DNA"/>
</dbReference>
<evidence type="ECO:0000256" key="1">
    <source>
        <dbReference type="SAM" id="MobiDB-lite"/>
    </source>
</evidence>
<feature type="region of interest" description="Disordered" evidence="1">
    <location>
        <begin position="1"/>
        <end position="30"/>
    </location>
</feature>
<dbReference type="Proteomes" id="UP000318297">
    <property type="component" value="Unassembled WGS sequence"/>
</dbReference>
<protein>
    <recommendedName>
        <fullName evidence="2">Rv2175c C-terminal domain-containing protein</fullName>
    </recommendedName>
</protein>
<accession>A0A561EBL6</accession>
<dbReference type="InterPro" id="IPR041098">
    <property type="entry name" value="Rv2175c_C"/>
</dbReference>
<evidence type="ECO:0000259" key="2">
    <source>
        <dbReference type="Pfam" id="PF18367"/>
    </source>
</evidence>
<feature type="compositionally biased region" description="Low complexity" evidence="1">
    <location>
        <begin position="20"/>
        <end position="30"/>
    </location>
</feature>
<keyword evidence="4" id="KW-1185">Reference proteome</keyword>